<comment type="caution">
    <text evidence="2">The sequence shown here is derived from an EMBL/GenBank/DDBJ whole genome shotgun (WGS) entry which is preliminary data.</text>
</comment>
<protein>
    <submittedName>
        <fullName evidence="2">TIM barrel protein</fullName>
    </submittedName>
</protein>
<evidence type="ECO:0000313" key="2">
    <source>
        <dbReference type="EMBL" id="MUB66297.1"/>
    </source>
</evidence>
<dbReference type="OrthoDB" id="2063291at2"/>
<dbReference type="SUPFAM" id="SSF51658">
    <property type="entry name" value="Xylose isomerase-like"/>
    <property type="match status" value="1"/>
</dbReference>
<dbReference type="Proteomes" id="UP000434223">
    <property type="component" value="Unassembled WGS sequence"/>
</dbReference>
<dbReference type="EMBL" id="WNME01000024">
    <property type="protein sequence ID" value="MUB66297.1"/>
    <property type="molecule type" value="Genomic_DNA"/>
</dbReference>
<gene>
    <name evidence="2" type="ORF">GNE07_25080</name>
</gene>
<accession>A0A174WW50</accession>
<sequence>MQIGIRLHDIEPGTLEQRVMRAHEQGFTCGHLALAKTVTEHSVANSALTPGYAAYLRKMFAKYDVDIAVLGCYLNLAHPDPEELKKIQERYFAHIRFASILGCSVVGTETGAPNADYHFEPACHTEEALQTFIANVRPVVECAEKFGVILAIEPVWSHIVYDSKQALRVLKEIHSPNLQIILDPVNLLSVENCGEYESVFAQAIEDLGEYTAVLHMKDFVVKDHTIVSGAPGTGIMKYDTIMDFVRKEKPYIQMTIEDSTPENAVESRKFLERFEK</sequence>
<name>A0A174WW50_9FIRM</name>
<dbReference type="AlphaFoldDB" id="A0A174WW50"/>
<dbReference type="PANTHER" id="PTHR12110:SF21">
    <property type="entry name" value="XYLOSE ISOMERASE-LIKE TIM BARREL DOMAIN-CONTAINING PROTEIN"/>
    <property type="match status" value="1"/>
</dbReference>
<evidence type="ECO:0000259" key="1">
    <source>
        <dbReference type="Pfam" id="PF01261"/>
    </source>
</evidence>
<dbReference type="GeneID" id="93150993"/>
<dbReference type="Pfam" id="PF01261">
    <property type="entry name" value="AP_endonuc_2"/>
    <property type="match status" value="1"/>
</dbReference>
<dbReference type="RefSeq" id="WP_006772792.1">
    <property type="nucleotide sequence ID" value="NZ_CAJKZF010000075.1"/>
</dbReference>
<dbReference type="InterPro" id="IPR013022">
    <property type="entry name" value="Xyl_isomerase-like_TIM-brl"/>
</dbReference>
<dbReference type="InterPro" id="IPR036237">
    <property type="entry name" value="Xyl_isomerase-like_sf"/>
</dbReference>
<evidence type="ECO:0000313" key="3">
    <source>
        <dbReference type="Proteomes" id="UP000434223"/>
    </source>
</evidence>
<dbReference type="PANTHER" id="PTHR12110">
    <property type="entry name" value="HYDROXYPYRUVATE ISOMERASE"/>
    <property type="match status" value="1"/>
</dbReference>
<feature type="domain" description="Xylose isomerase-like TIM barrel" evidence="1">
    <location>
        <begin position="24"/>
        <end position="273"/>
    </location>
</feature>
<dbReference type="InterPro" id="IPR050312">
    <property type="entry name" value="IolE/XylAMocC-like"/>
</dbReference>
<proteinExistence type="predicted"/>
<reference evidence="2 3" key="1">
    <citation type="submission" date="2019-09" db="EMBL/GenBank/DDBJ databases">
        <title>Draft genome sequencing of Hungatella hathewayi 123Y-2.</title>
        <authorList>
            <person name="Lv Q."/>
            <person name="Li S."/>
        </authorList>
    </citation>
    <scope>NUCLEOTIDE SEQUENCE [LARGE SCALE GENOMIC DNA]</scope>
    <source>
        <strain evidence="2 3">123Y-2</strain>
    </source>
</reference>
<organism evidence="2 3">
    <name type="scientific">Hungatella hathewayi</name>
    <dbReference type="NCBI Taxonomy" id="154046"/>
    <lineage>
        <taxon>Bacteria</taxon>
        <taxon>Bacillati</taxon>
        <taxon>Bacillota</taxon>
        <taxon>Clostridia</taxon>
        <taxon>Lachnospirales</taxon>
        <taxon>Lachnospiraceae</taxon>
        <taxon>Hungatella</taxon>
    </lineage>
</organism>
<dbReference type="Gene3D" id="3.20.20.150">
    <property type="entry name" value="Divalent-metal-dependent TIM barrel enzymes"/>
    <property type="match status" value="1"/>
</dbReference>